<evidence type="ECO:0000313" key="19">
    <source>
        <dbReference type="EMBL" id="NIK72788.1"/>
    </source>
</evidence>
<comment type="similarity">
    <text evidence="16">In the C-terminal section; belongs to the thioester dehydratase family.</text>
</comment>
<dbReference type="NCBIfam" id="NF009667">
    <property type="entry name" value="PRK13188.1"/>
    <property type="match status" value="1"/>
</dbReference>
<comment type="subcellular location">
    <subcellularLocation>
        <location evidence="3">Cytoplasm</location>
    </subcellularLocation>
</comment>
<organism evidence="19 20">
    <name type="scientific">Thermonema lapsum</name>
    <dbReference type="NCBI Taxonomy" id="28195"/>
    <lineage>
        <taxon>Bacteria</taxon>
        <taxon>Pseudomonadati</taxon>
        <taxon>Bacteroidota</taxon>
        <taxon>Cytophagia</taxon>
        <taxon>Cytophagales</taxon>
        <taxon>Thermonemataceae</taxon>
        <taxon>Thermonema</taxon>
    </lineage>
</organism>
<dbReference type="GO" id="GO:0046872">
    <property type="term" value="F:metal ion binding"/>
    <property type="evidence" value="ECO:0007669"/>
    <property type="project" value="UniProtKB-KW"/>
</dbReference>
<dbReference type="NCBIfam" id="TIGR00325">
    <property type="entry name" value="lpxC"/>
    <property type="match status" value="1"/>
</dbReference>
<evidence type="ECO:0000256" key="18">
    <source>
        <dbReference type="NCBIfam" id="TIGR00325"/>
    </source>
</evidence>
<proteinExistence type="inferred from homology"/>
<keyword evidence="10 17" id="KW-0862">Zinc</keyword>
<dbReference type="GO" id="GO:0005737">
    <property type="term" value="C:cytoplasm"/>
    <property type="evidence" value="ECO:0007669"/>
    <property type="project" value="UniProtKB-SubCell"/>
</dbReference>
<dbReference type="Pfam" id="PF03331">
    <property type="entry name" value="LpxC"/>
    <property type="match status" value="2"/>
</dbReference>
<dbReference type="InterPro" id="IPR013114">
    <property type="entry name" value="FabA_FabZ"/>
</dbReference>
<dbReference type="EMBL" id="JAASRN010000001">
    <property type="protein sequence ID" value="NIK72788.1"/>
    <property type="molecule type" value="Genomic_DNA"/>
</dbReference>
<dbReference type="RefSeq" id="WP_166918092.1">
    <property type="nucleotide sequence ID" value="NZ_JAASRN010000001.1"/>
</dbReference>
<comment type="cofactor">
    <cofactor evidence="1 17">
        <name>Zn(2+)</name>
        <dbReference type="ChEBI" id="CHEBI:29105"/>
    </cofactor>
</comment>
<keyword evidence="20" id="KW-1185">Reference proteome</keyword>
<keyword evidence="9 17" id="KW-0378">Hydrolase</keyword>
<name>A0A846MML3_9BACT</name>
<comment type="function">
    <text evidence="14">Involved in unsaturated fatty acids biosynthesis. Catalyzes the dehydration of short chain beta-hydroxyacyl-ACPs and long chain saturated and unsaturated beta-hydroxyacyl-ACPs.</text>
</comment>
<evidence type="ECO:0000256" key="3">
    <source>
        <dbReference type="ARBA" id="ARBA00004496"/>
    </source>
</evidence>
<comment type="function">
    <text evidence="2 17">Catalyzes the hydrolysis of UDP-3-O-myristoyl-N-acetylglucosamine to form UDP-3-O-myristoylglucosamine and acetate, the committed step in lipid A biosynthesis.</text>
</comment>
<comment type="similarity">
    <text evidence="15">In the N-terminal section; belongs to the LpxC family.</text>
</comment>
<dbReference type="InterPro" id="IPR015870">
    <property type="entry name" value="UDP-acyl_N-AcGlcN_deAcase_N"/>
</dbReference>
<evidence type="ECO:0000256" key="15">
    <source>
        <dbReference type="ARBA" id="ARBA00061221"/>
    </source>
</evidence>
<comment type="caution">
    <text evidence="19">The sequence shown here is derived from an EMBL/GenBank/DDBJ whole genome shotgun (WGS) entry which is preliminary data.</text>
</comment>
<keyword evidence="7 17" id="KW-0441">Lipid A biosynthesis</keyword>
<evidence type="ECO:0000256" key="2">
    <source>
        <dbReference type="ARBA" id="ARBA00002923"/>
    </source>
</evidence>
<evidence type="ECO:0000256" key="9">
    <source>
        <dbReference type="ARBA" id="ARBA00022801"/>
    </source>
</evidence>
<dbReference type="EC" id="3.5.1.108" evidence="17 18"/>
<keyword evidence="12 19" id="KW-0456">Lyase</keyword>
<evidence type="ECO:0000256" key="16">
    <source>
        <dbReference type="ARBA" id="ARBA00061355"/>
    </source>
</evidence>
<dbReference type="Gene3D" id="3.30.230.20">
    <property type="entry name" value="lpxc deacetylase, domain 1"/>
    <property type="match status" value="1"/>
</dbReference>
<dbReference type="GO" id="GO:0103117">
    <property type="term" value="F:UDP-3-O-acyl-N-acetylglucosamine deacetylase activity"/>
    <property type="evidence" value="ECO:0007669"/>
    <property type="project" value="UniProtKB-UniRule"/>
</dbReference>
<evidence type="ECO:0000256" key="12">
    <source>
        <dbReference type="ARBA" id="ARBA00023239"/>
    </source>
</evidence>
<gene>
    <name evidence="17" type="primary">lpxC</name>
    <name evidence="19" type="ORF">FHS56_000274</name>
</gene>
<reference evidence="19 20" key="1">
    <citation type="submission" date="2020-03" db="EMBL/GenBank/DDBJ databases">
        <title>Genomic Encyclopedia of Type Strains, Phase IV (KMG-IV): sequencing the most valuable type-strain genomes for metagenomic binning, comparative biology and taxonomic classification.</title>
        <authorList>
            <person name="Goeker M."/>
        </authorList>
    </citation>
    <scope>NUCLEOTIDE SEQUENCE [LARGE SCALE GENOMIC DNA]</scope>
    <source>
        <strain evidence="19 20">DSM 5718</strain>
    </source>
</reference>
<dbReference type="NCBIfam" id="NF000582">
    <property type="entry name" value="PRK00006.1"/>
    <property type="match status" value="1"/>
</dbReference>
<evidence type="ECO:0000256" key="4">
    <source>
        <dbReference type="ARBA" id="ARBA00005002"/>
    </source>
</evidence>
<keyword evidence="5" id="KW-0963">Cytoplasm</keyword>
<dbReference type="Pfam" id="PF07977">
    <property type="entry name" value="FabA"/>
    <property type="match status" value="1"/>
</dbReference>
<dbReference type="FunFam" id="3.10.129.10:FF:000001">
    <property type="entry name" value="3-hydroxyacyl-[acyl-carrier-protein] dehydratase FabZ"/>
    <property type="match status" value="1"/>
</dbReference>
<dbReference type="InterPro" id="IPR020568">
    <property type="entry name" value="Ribosomal_Su5_D2-typ_SF"/>
</dbReference>
<dbReference type="GO" id="GO:0016020">
    <property type="term" value="C:membrane"/>
    <property type="evidence" value="ECO:0007669"/>
    <property type="project" value="GOC"/>
</dbReference>
<dbReference type="UniPathway" id="UPA00359">
    <property type="reaction ID" value="UER00478"/>
</dbReference>
<dbReference type="Gene3D" id="3.30.1700.10">
    <property type="entry name" value="lpxc deacetylase, domain 2"/>
    <property type="match status" value="1"/>
</dbReference>
<evidence type="ECO:0000256" key="8">
    <source>
        <dbReference type="ARBA" id="ARBA00022723"/>
    </source>
</evidence>
<dbReference type="Gene3D" id="3.10.129.10">
    <property type="entry name" value="Hotdog Thioesterase"/>
    <property type="match status" value="1"/>
</dbReference>
<comment type="similarity">
    <text evidence="17">Belongs to the LpxC family.</text>
</comment>
<evidence type="ECO:0000256" key="11">
    <source>
        <dbReference type="ARBA" id="ARBA00023098"/>
    </source>
</evidence>
<keyword evidence="11 17" id="KW-0443">Lipid metabolism</keyword>
<evidence type="ECO:0000256" key="7">
    <source>
        <dbReference type="ARBA" id="ARBA00022556"/>
    </source>
</evidence>
<comment type="catalytic activity">
    <reaction evidence="13 17">
        <text>a UDP-3-O-[(3R)-3-hydroxyacyl]-N-acetyl-alpha-D-glucosamine + H2O = a UDP-3-O-[(3R)-3-hydroxyacyl]-alpha-D-glucosamine + acetate</text>
        <dbReference type="Rhea" id="RHEA:67816"/>
        <dbReference type="ChEBI" id="CHEBI:15377"/>
        <dbReference type="ChEBI" id="CHEBI:30089"/>
        <dbReference type="ChEBI" id="CHEBI:137740"/>
        <dbReference type="ChEBI" id="CHEBI:173225"/>
        <dbReference type="EC" id="3.5.1.108"/>
    </reaction>
</comment>
<dbReference type="AlphaFoldDB" id="A0A846MML3"/>
<dbReference type="SUPFAM" id="SSF54211">
    <property type="entry name" value="Ribosomal protein S5 domain 2-like"/>
    <property type="match status" value="2"/>
</dbReference>
<dbReference type="HAMAP" id="MF_00388">
    <property type="entry name" value="LpxC"/>
    <property type="match status" value="1"/>
</dbReference>
<evidence type="ECO:0000256" key="5">
    <source>
        <dbReference type="ARBA" id="ARBA00022490"/>
    </source>
</evidence>
<evidence type="ECO:0000256" key="10">
    <source>
        <dbReference type="ARBA" id="ARBA00022833"/>
    </source>
</evidence>
<evidence type="ECO:0000313" key="20">
    <source>
        <dbReference type="Proteomes" id="UP000537126"/>
    </source>
</evidence>
<keyword evidence="6 17" id="KW-0444">Lipid biosynthesis</keyword>
<accession>A0A846MML3</accession>
<evidence type="ECO:0000256" key="6">
    <source>
        <dbReference type="ARBA" id="ARBA00022516"/>
    </source>
</evidence>
<dbReference type="InterPro" id="IPR029069">
    <property type="entry name" value="HotDog_dom_sf"/>
</dbReference>
<dbReference type="InterPro" id="IPR011334">
    <property type="entry name" value="UDP-acyl_GlcNac_deAcase_C"/>
</dbReference>
<feature type="binding site" evidence="17">
    <location>
        <position position="265"/>
    </location>
    <ligand>
        <name>Zn(2+)</name>
        <dbReference type="ChEBI" id="CHEBI:29105"/>
    </ligand>
</feature>
<protein>
    <recommendedName>
        <fullName evidence="17 18">UDP-3-O-acyl-N-acetylglucosamine deacetylase</fullName>
        <shortName evidence="17">UDP-3-O-acyl-GlcNAc deacetylase</shortName>
        <ecNumber evidence="17 18">3.5.1.108</ecNumber>
    </recommendedName>
    <alternativeName>
        <fullName evidence="17">UDP-3-O-[R-3-hydroxymyristoyl]-N-acetylglucosamine deacetylase</fullName>
    </alternativeName>
</protein>
<dbReference type="GO" id="GO:0016829">
    <property type="term" value="F:lyase activity"/>
    <property type="evidence" value="ECO:0007669"/>
    <property type="project" value="UniProtKB-KW"/>
</dbReference>
<dbReference type="InterPro" id="IPR004463">
    <property type="entry name" value="UDP-acyl_GlcNac_deAcase"/>
</dbReference>
<dbReference type="PANTHER" id="PTHR33694:SF1">
    <property type="entry name" value="UDP-3-O-ACYL-N-ACETYLGLUCOSAMINE DEACETYLASE 1, MITOCHONDRIAL-RELATED"/>
    <property type="match status" value="1"/>
</dbReference>
<feature type="active site" description="Proton donor" evidence="17">
    <location>
        <position position="288"/>
    </location>
</feature>
<keyword evidence="8 17" id="KW-0479">Metal-binding</keyword>
<dbReference type="PANTHER" id="PTHR33694">
    <property type="entry name" value="UDP-3-O-ACYL-N-ACETYLGLUCOSAMINE DEACETYLASE 1, MITOCHONDRIAL-RELATED"/>
    <property type="match status" value="1"/>
</dbReference>
<dbReference type="CDD" id="cd01288">
    <property type="entry name" value="FabZ"/>
    <property type="match status" value="1"/>
</dbReference>
<sequence length="467" mass="52325">MNLKQHTIKQSVSLEGVGLHTGKPAVMTFHPAPPHYGIRFVRTDLEGNPEVHAHVDNVVATERGTVLAQNGAQVHTVEHVLSALMGMQIDNVRIELSGPEPPIADGSSAPFVDLLTQAGRQEQNALRKYICIDEPIYYRDDERQIEIIALPADTYRLSVMVDYNSSVMGSQHALLLNWDDYPKEIAPCRTFCFLHEVEYLYNKGLIQGGSLQNAIVIVEKPVEAAQLKRLAALFNKEQVAVQSNGILNNLELRFHNEPARHKLLDLIGDLALLGHPLKAHIIATRPGHYANVQFAKKIKAYMDKNPGNNIQQFHPGMPSVLSAAQIYEMLPHRYPFSLVDKIIYVDEEQVVGVKNVSIGEPYFQGHFPGNPVMPGVFQIEGMAQTGGILVLNTVSDPSNYWTYLLRVDNCRFRKMVHPGDTLIYYCKITTPIKRGIIKMHSEAFVNHELVCEADMTASIVRKDEEKK</sequence>
<feature type="binding site" evidence="17">
    <location>
        <position position="261"/>
    </location>
    <ligand>
        <name>Zn(2+)</name>
        <dbReference type="ChEBI" id="CHEBI:29105"/>
    </ligand>
</feature>
<evidence type="ECO:0000256" key="17">
    <source>
        <dbReference type="HAMAP-Rule" id="MF_00388"/>
    </source>
</evidence>
<comment type="pathway">
    <text evidence="4 17">Glycolipid biosynthesis; lipid IV(A) biosynthesis; lipid IV(A) from (3R)-3-hydroxytetradecanoyl-[acyl-carrier-protein] and UDP-N-acetyl-alpha-D-glucosamine: step 2/6.</text>
</comment>
<dbReference type="SUPFAM" id="SSF54637">
    <property type="entry name" value="Thioesterase/thiol ester dehydrase-isomerase"/>
    <property type="match status" value="1"/>
</dbReference>
<evidence type="ECO:0000256" key="13">
    <source>
        <dbReference type="ARBA" id="ARBA00024535"/>
    </source>
</evidence>
<evidence type="ECO:0000256" key="14">
    <source>
        <dbReference type="ARBA" id="ARBA00025049"/>
    </source>
</evidence>
<evidence type="ECO:0000256" key="1">
    <source>
        <dbReference type="ARBA" id="ARBA00001947"/>
    </source>
</evidence>
<dbReference type="GO" id="GO:0009245">
    <property type="term" value="P:lipid A biosynthetic process"/>
    <property type="evidence" value="ECO:0007669"/>
    <property type="project" value="UniProtKB-UniRule"/>
</dbReference>
<dbReference type="Proteomes" id="UP000537126">
    <property type="component" value="Unassembled WGS sequence"/>
</dbReference>
<feature type="binding site" evidence="17">
    <location>
        <position position="79"/>
    </location>
    <ligand>
        <name>Zn(2+)</name>
        <dbReference type="ChEBI" id="CHEBI:29105"/>
    </ligand>
</feature>